<reference evidence="3 4" key="1">
    <citation type="journal article" date="2016" name="Environ. Microbiol.">
        <title>Genomic resolution of a cold subsurface aquifer community provides metabolic insights for novel microbes adapted to high CO concentrations.</title>
        <authorList>
            <person name="Probst A.J."/>
            <person name="Castelle C.J."/>
            <person name="Singh A."/>
            <person name="Brown C.T."/>
            <person name="Anantharaman K."/>
            <person name="Sharon I."/>
            <person name="Hug L.A."/>
            <person name="Burstein D."/>
            <person name="Emerson J.B."/>
            <person name="Thomas B.C."/>
            <person name="Banfield J.F."/>
        </authorList>
    </citation>
    <scope>NUCLEOTIDE SEQUENCE [LARGE SCALE GENOMIC DNA]</scope>
    <source>
        <strain evidence="3">CG1_02_42_45</strain>
    </source>
</reference>
<dbReference type="Pfam" id="PF00534">
    <property type="entry name" value="Glycos_transf_1"/>
    <property type="match status" value="1"/>
</dbReference>
<protein>
    <recommendedName>
        <fullName evidence="5">Glycosyl transferase family 1 domain-containing protein</fullName>
    </recommendedName>
</protein>
<feature type="domain" description="Glycosyl transferase family 1" evidence="1">
    <location>
        <begin position="187"/>
        <end position="337"/>
    </location>
</feature>
<gene>
    <name evidence="3" type="ORF">AUJ40_00100</name>
</gene>
<dbReference type="GO" id="GO:0016757">
    <property type="term" value="F:glycosyltransferase activity"/>
    <property type="evidence" value="ECO:0007669"/>
    <property type="project" value="InterPro"/>
</dbReference>
<accession>A0A1J4RWG4</accession>
<dbReference type="AlphaFoldDB" id="A0A1J4RWG4"/>
<evidence type="ECO:0000313" key="4">
    <source>
        <dbReference type="Proteomes" id="UP000182753"/>
    </source>
</evidence>
<feature type="domain" description="Glycosyltransferase subfamily 4-like N-terminal" evidence="2">
    <location>
        <begin position="15"/>
        <end position="182"/>
    </location>
</feature>
<dbReference type="Proteomes" id="UP000182753">
    <property type="component" value="Unassembled WGS sequence"/>
</dbReference>
<comment type="caution">
    <text evidence="3">The sequence shown here is derived from an EMBL/GenBank/DDBJ whole genome shotgun (WGS) entry which is preliminary data.</text>
</comment>
<dbReference type="SUPFAM" id="SSF53756">
    <property type="entry name" value="UDP-Glycosyltransferase/glycogen phosphorylase"/>
    <property type="match status" value="1"/>
</dbReference>
<dbReference type="PANTHER" id="PTHR45947">
    <property type="entry name" value="SULFOQUINOVOSYL TRANSFERASE SQD2"/>
    <property type="match status" value="1"/>
</dbReference>
<dbReference type="PANTHER" id="PTHR45947:SF3">
    <property type="entry name" value="SULFOQUINOVOSYL TRANSFERASE SQD2"/>
    <property type="match status" value="1"/>
</dbReference>
<dbReference type="EMBL" id="MNUJ01000002">
    <property type="protein sequence ID" value="OIN90294.1"/>
    <property type="molecule type" value="Genomic_DNA"/>
</dbReference>
<dbReference type="Gene3D" id="3.40.50.2000">
    <property type="entry name" value="Glycogen Phosphorylase B"/>
    <property type="match status" value="2"/>
</dbReference>
<sequence>MNIALVHDWLTDFAGSEKVVLEILKVFPSAPVYTSIYDRKKVKEFEKIKVYTTYLQKLPLSKKFRSFLIPLMPLAFEQFDFSGYDLVISSSTSVAKGIITRPGTCHISYCNTPTRYLWEPSLDPRASDSALKRRVNHKLRIWDIAAAARVDYFLANSKNVKRRIQKYYRRDADVIYPPVDIDYYNPKKTEKKVGNFYLFVGRLIPYKRADLVVEAFNKLGRELRIIGSGSEEKKLKTQAKENIKFLGRASDKELYENLKSARAVVFPSEEDFGIVPVESMACGTPVIAYGAGGAAETVIPGISGEFFSEQTPEALIKVIKNFKPENYKFEELRRQAEKFSAEIFRKKFKKTVEEMYTDYRETMKLL</sequence>
<name>A0A1J4RWG4_9BACT</name>
<dbReference type="InterPro" id="IPR050194">
    <property type="entry name" value="Glycosyltransferase_grp1"/>
</dbReference>
<dbReference type="InterPro" id="IPR001296">
    <property type="entry name" value="Glyco_trans_1"/>
</dbReference>
<dbReference type="InterPro" id="IPR028098">
    <property type="entry name" value="Glyco_trans_4-like_N"/>
</dbReference>
<evidence type="ECO:0000313" key="3">
    <source>
        <dbReference type="EMBL" id="OIN90294.1"/>
    </source>
</evidence>
<dbReference type="Pfam" id="PF13439">
    <property type="entry name" value="Glyco_transf_4"/>
    <property type="match status" value="1"/>
</dbReference>
<evidence type="ECO:0000259" key="2">
    <source>
        <dbReference type="Pfam" id="PF13439"/>
    </source>
</evidence>
<organism evidence="3 4">
    <name type="scientific">Candidatus Berkelbacteria bacterium CG1_02_42_45</name>
    <dbReference type="NCBI Taxonomy" id="1805036"/>
    <lineage>
        <taxon>Bacteria</taxon>
        <taxon>Candidatus Berkelbacteria</taxon>
    </lineage>
</organism>
<proteinExistence type="predicted"/>
<evidence type="ECO:0008006" key="5">
    <source>
        <dbReference type="Google" id="ProtNLM"/>
    </source>
</evidence>
<evidence type="ECO:0000259" key="1">
    <source>
        <dbReference type="Pfam" id="PF00534"/>
    </source>
</evidence>